<keyword evidence="3" id="KW-0732">Signal</keyword>
<dbReference type="PANTHER" id="PTHR30024:SF47">
    <property type="entry name" value="TAURINE-BINDING PERIPLASMIC PROTEIN"/>
    <property type="match status" value="1"/>
</dbReference>
<comment type="subcellular location">
    <subcellularLocation>
        <location evidence="1">Periplasm</location>
    </subcellularLocation>
</comment>
<evidence type="ECO:0000313" key="4">
    <source>
        <dbReference type="EMBL" id="GJG27267.1"/>
    </source>
</evidence>
<evidence type="ECO:0000313" key="5">
    <source>
        <dbReference type="EMBL" id="OYP53544.1"/>
    </source>
</evidence>
<dbReference type="GeneID" id="72479678"/>
<protein>
    <submittedName>
        <fullName evidence="5">NLPA lipoprotein</fullName>
    </submittedName>
</protein>
<dbReference type="EMBL" id="BPTR01000001">
    <property type="protein sequence ID" value="GJG27267.1"/>
    <property type="molecule type" value="Genomic_DNA"/>
</dbReference>
<comment type="similarity">
    <text evidence="2">Belongs to the bacterial solute-binding protein SsuA/TauA family.</text>
</comment>
<name>A0AA37HVN7_SEGBR</name>
<dbReference type="Proteomes" id="UP000216189">
    <property type="component" value="Unassembled WGS sequence"/>
</dbReference>
<evidence type="ECO:0000256" key="2">
    <source>
        <dbReference type="ARBA" id="ARBA00010742"/>
    </source>
</evidence>
<evidence type="ECO:0000256" key="3">
    <source>
        <dbReference type="ARBA" id="ARBA00022729"/>
    </source>
</evidence>
<evidence type="ECO:0000313" key="7">
    <source>
        <dbReference type="Proteomes" id="UP000887043"/>
    </source>
</evidence>
<dbReference type="PROSITE" id="PS51257">
    <property type="entry name" value="PROKAR_LIPOPROTEIN"/>
    <property type="match status" value="1"/>
</dbReference>
<keyword evidence="5" id="KW-0449">Lipoprotein</keyword>
<proteinExistence type="inferred from homology"/>
<organism evidence="4 7">
    <name type="scientific">Segatella bryantii</name>
    <name type="common">Prevotella bryantii</name>
    <dbReference type="NCBI Taxonomy" id="77095"/>
    <lineage>
        <taxon>Bacteria</taxon>
        <taxon>Pseudomonadati</taxon>
        <taxon>Bacteroidota</taxon>
        <taxon>Bacteroidia</taxon>
        <taxon>Bacteroidales</taxon>
        <taxon>Prevotellaceae</taxon>
        <taxon>Segatella</taxon>
    </lineage>
</organism>
<dbReference type="PANTHER" id="PTHR30024">
    <property type="entry name" value="ALIPHATIC SULFONATES-BINDING PROTEIN-RELATED"/>
    <property type="match status" value="1"/>
</dbReference>
<dbReference type="Pfam" id="PF13379">
    <property type="entry name" value="NMT1_2"/>
    <property type="match status" value="1"/>
</dbReference>
<dbReference type="RefSeq" id="WP_006282970.1">
    <property type="nucleotide sequence ID" value="NZ_BPTR01000001.1"/>
</dbReference>
<sequence>MKKIFPLLIAIILVSSCGQSYQEKQRISKQDRARLDSIDKASLKVGVMPTLDCLPLYIAKEERLFDTLGVSVHLKYFKSQMDCDTALINERVEGSVTDLFRAERLRKRGVLLNYPIATNAYWQLISNRKARITEIKQLEDKMVAMTRYSVTDFLTSLAIDSVKPKYEVYRIQVNDVGVRLDMLLNKEMDAMFLTEPQATKARLYQNPVLMDTRDRDMQFGVFAFRSNSLKDVKRQKQLKLFVKAYNMACDSINKNGVKHYGYLVKKYCGIDDKTVNALPKLHFAYASSPRRKDLKFAENRY</sequence>
<reference evidence="4" key="2">
    <citation type="submission" date="2021-08" db="EMBL/GenBank/DDBJ databases">
        <title>Prevotella lacticifex sp. nov., isolated from rumen of cow.</title>
        <authorList>
            <person name="Shinkai T."/>
            <person name="Ikeyama N."/>
            <person name="Kumagai M."/>
            <person name="Ohmori H."/>
            <person name="Sakamoto M."/>
            <person name="Ohkuma M."/>
            <person name="Mitsumori M."/>
        </authorList>
    </citation>
    <scope>NUCLEOTIDE SEQUENCE</scope>
    <source>
        <strain evidence="4">DSM 11371</strain>
    </source>
</reference>
<reference evidence="5 6" key="1">
    <citation type="submission" date="2017-08" db="EMBL/GenBank/DDBJ databases">
        <title>Comparative genomics of non-oral Prevotella species.</title>
        <authorList>
            <person name="Accetto T."/>
            <person name="Nograsek B."/>
            <person name="Avgustin G."/>
        </authorList>
    </citation>
    <scope>NUCLEOTIDE SEQUENCE [LARGE SCALE GENOMIC DNA]</scope>
    <source>
        <strain evidence="5 6">TC1-1</strain>
    </source>
</reference>
<accession>A0AA37HVN7</accession>
<dbReference type="AlphaFoldDB" id="A0AA37HVN7"/>
<keyword evidence="6" id="KW-1185">Reference proteome</keyword>
<dbReference type="Gene3D" id="3.40.190.10">
    <property type="entry name" value="Periplasmic binding protein-like II"/>
    <property type="match status" value="2"/>
</dbReference>
<gene>
    <name evidence="5" type="ORF">CIK91_12935</name>
    <name evidence="4" type="ORF">PRRU23_09670</name>
</gene>
<comment type="caution">
    <text evidence="4">The sequence shown here is derived from an EMBL/GenBank/DDBJ whole genome shotgun (WGS) entry which is preliminary data.</text>
</comment>
<dbReference type="Proteomes" id="UP000887043">
    <property type="component" value="Unassembled WGS sequence"/>
</dbReference>
<evidence type="ECO:0000256" key="1">
    <source>
        <dbReference type="ARBA" id="ARBA00004418"/>
    </source>
</evidence>
<dbReference type="SUPFAM" id="SSF53850">
    <property type="entry name" value="Periplasmic binding protein-like II"/>
    <property type="match status" value="1"/>
</dbReference>
<evidence type="ECO:0000313" key="6">
    <source>
        <dbReference type="Proteomes" id="UP000216189"/>
    </source>
</evidence>
<dbReference type="GO" id="GO:0042597">
    <property type="term" value="C:periplasmic space"/>
    <property type="evidence" value="ECO:0007669"/>
    <property type="project" value="UniProtKB-SubCell"/>
</dbReference>
<dbReference type="EMBL" id="NPJF01000064">
    <property type="protein sequence ID" value="OYP53544.1"/>
    <property type="molecule type" value="Genomic_DNA"/>
</dbReference>